<dbReference type="EC" id="3.1.3.5" evidence="7"/>
<dbReference type="InterPro" id="IPR036523">
    <property type="entry name" value="SurE-like_sf"/>
</dbReference>
<dbReference type="AlphaFoldDB" id="K7R219"/>
<comment type="catalytic activity">
    <reaction evidence="1 7">
        <text>a ribonucleoside 5'-phosphate + H2O = a ribonucleoside + phosphate</text>
        <dbReference type="Rhea" id="RHEA:12484"/>
        <dbReference type="ChEBI" id="CHEBI:15377"/>
        <dbReference type="ChEBI" id="CHEBI:18254"/>
        <dbReference type="ChEBI" id="CHEBI:43474"/>
        <dbReference type="ChEBI" id="CHEBI:58043"/>
        <dbReference type="EC" id="3.1.3.5"/>
    </reaction>
</comment>
<evidence type="ECO:0000256" key="7">
    <source>
        <dbReference type="HAMAP-Rule" id="MF_00060"/>
    </source>
</evidence>
<comment type="cofactor">
    <cofactor evidence="7">
        <name>a divalent metal cation</name>
        <dbReference type="ChEBI" id="CHEBI:60240"/>
    </cofactor>
    <text evidence="7">Binds 1 divalent metal cation per subunit.</text>
</comment>
<evidence type="ECO:0000256" key="1">
    <source>
        <dbReference type="ARBA" id="ARBA00000815"/>
    </source>
</evidence>
<proteinExistence type="inferred from homology"/>
<dbReference type="GO" id="GO:0005737">
    <property type="term" value="C:cytoplasm"/>
    <property type="evidence" value="ECO:0007669"/>
    <property type="project" value="UniProtKB-SubCell"/>
</dbReference>
<reference evidence="9 10" key="1">
    <citation type="journal article" date="2013" name="Genome Announc.">
        <title>Whole Genome Sequencing of Thermus oshimai JL-2 and Thermus thermophilus JL-18, Incomplete Denitrifiers from the United States Great Basin.</title>
        <authorList>
            <person name="Murugapiran S.K."/>
            <person name="Huntemann M."/>
            <person name="Wei C.L."/>
            <person name="Han J."/>
            <person name="Detter J.C."/>
            <person name="Han C.S."/>
            <person name="Erkkila T.H."/>
            <person name="Teshima H."/>
            <person name="Chen A."/>
            <person name="Kyrpides N."/>
            <person name="Mavrommatis K."/>
            <person name="Markowitz V."/>
            <person name="Szeto E."/>
            <person name="Ivanova N."/>
            <person name="Pagani I."/>
            <person name="Lam J."/>
            <person name="McDonald A.I."/>
            <person name="Dodsworth J.A."/>
            <person name="Pati A."/>
            <person name="Goodwin L."/>
            <person name="Peters L."/>
            <person name="Pitluck S."/>
            <person name="Woyke T."/>
            <person name="Hedlund B.P."/>
        </authorList>
    </citation>
    <scope>NUCLEOTIDE SEQUENCE</scope>
    <source>
        <strain evidence="9 10">JL-2</strain>
        <plasmid evidence="9">pTHEOS01</plasmid>
    </source>
</reference>
<dbReference type="GO" id="GO:0000166">
    <property type="term" value="F:nucleotide binding"/>
    <property type="evidence" value="ECO:0007669"/>
    <property type="project" value="UniProtKB-KW"/>
</dbReference>
<dbReference type="Pfam" id="PF01975">
    <property type="entry name" value="SurE"/>
    <property type="match status" value="1"/>
</dbReference>
<feature type="binding site" evidence="7">
    <location>
        <position position="39"/>
    </location>
    <ligand>
        <name>a divalent metal cation</name>
        <dbReference type="ChEBI" id="CHEBI:60240"/>
    </ligand>
</feature>
<evidence type="ECO:0000313" key="9">
    <source>
        <dbReference type="EMBL" id="AFV77330.1"/>
    </source>
</evidence>
<keyword evidence="10" id="KW-1185">Reference proteome</keyword>
<dbReference type="HAMAP" id="MF_00060">
    <property type="entry name" value="SurE"/>
    <property type="match status" value="1"/>
</dbReference>
<dbReference type="PANTHER" id="PTHR30457">
    <property type="entry name" value="5'-NUCLEOTIDASE SURE"/>
    <property type="match status" value="1"/>
</dbReference>
<keyword evidence="6 7" id="KW-0378">Hydrolase</keyword>
<dbReference type="InterPro" id="IPR002828">
    <property type="entry name" value="SurE-like_Pase/nucleotidase"/>
</dbReference>
<dbReference type="NCBIfam" id="TIGR00087">
    <property type="entry name" value="surE"/>
    <property type="match status" value="1"/>
</dbReference>
<comment type="function">
    <text evidence="7">Nucleotidase that shows phosphatase activity on nucleoside 5'-monophosphates.</text>
</comment>
<dbReference type="PATRIC" id="fig|751945.3.peg.2283"/>
<evidence type="ECO:0000256" key="6">
    <source>
        <dbReference type="ARBA" id="ARBA00022801"/>
    </source>
</evidence>
<comment type="similarity">
    <text evidence="2 7">Belongs to the SurE nucleotidase family.</text>
</comment>
<evidence type="ECO:0000259" key="8">
    <source>
        <dbReference type="Pfam" id="PF01975"/>
    </source>
</evidence>
<name>K7R219_THEOS</name>
<dbReference type="InterPro" id="IPR030048">
    <property type="entry name" value="SurE"/>
</dbReference>
<dbReference type="EMBL" id="CP003250">
    <property type="protein sequence ID" value="AFV77330.1"/>
    <property type="molecule type" value="Genomic_DNA"/>
</dbReference>
<keyword evidence="4 7" id="KW-0479">Metal-binding</keyword>
<protein>
    <recommendedName>
        <fullName evidence="7">5'-nucleotidase SurE</fullName>
        <ecNumber evidence="7">3.1.3.5</ecNumber>
    </recommendedName>
    <alternativeName>
        <fullName evidence="7">Nucleoside 5'-monophosphate phosphohydrolase</fullName>
    </alternativeName>
</protein>
<dbReference type="Proteomes" id="UP000000211">
    <property type="component" value="Plasmid pTHEOS01"/>
</dbReference>
<dbReference type="HOGENOM" id="CLU_045192_1_3_0"/>
<gene>
    <name evidence="7" type="primary">surE</name>
    <name evidence="9" type="ORF">Theos_2343</name>
</gene>
<dbReference type="KEGG" id="tos:Theos_2343"/>
<geneLocation type="plasmid" evidence="9 10">
    <name>pTHEOS01</name>
</geneLocation>
<dbReference type="GO" id="GO:0008254">
    <property type="term" value="F:3'-nucleotidase activity"/>
    <property type="evidence" value="ECO:0007669"/>
    <property type="project" value="TreeGrafter"/>
</dbReference>
<comment type="subcellular location">
    <subcellularLocation>
        <location evidence="7">Cytoplasm</location>
    </subcellularLocation>
</comment>
<evidence type="ECO:0000256" key="4">
    <source>
        <dbReference type="ARBA" id="ARBA00022723"/>
    </source>
</evidence>
<feature type="domain" description="Survival protein SurE-like phosphatase/nucleotidase" evidence="8">
    <location>
        <begin position="3"/>
        <end position="184"/>
    </location>
</feature>
<evidence type="ECO:0000313" key="10">
    <source>
        <dbReference type="Proteomes" id="UP000000211"/>
    </source>
</evidence>
<dbReference type="GO" id="GO:0008253">
    <property type="term" value="F:5'-nucleotidase activity"/>
    <property type="evidence" value="ECO:0007669"/>
    <property type="project" value="UniProtKB-UniRule"/>
</dbReference>
<dbReference type="GO" id="GO:0046872">
    <property type="term" value="F:metal ion binding"/>
    <property type="evidence" value="ECO:0007669"/>
    <property type="project" value="UniProtKB-UniRule"/>
</dbReference>
<dbReference type="Gene3D" id="3.40.1210.10">
    <property type="entry name" value="Survival protein SurE-like phosphatase/nucleotidase"/>
    <property type="match status" value="1"/>
</dbReference>
<feature type="binding site" evidence="7">
    <location>
        <position position="9"/>
    </location>
    <ligand>
        <name>a divalent metal cation</name>
        <dbReference type="ChEBI" id="CHEBI:60240"/>
    </ligand>
</feature>
<keyword evidence="9" id="KW-0614">Plasmid</keyword>
<keyword evidence="3 7" id="KW-0963">Cytoplasm</keyword>
<evidence type="ECO:0000256" key="5">
    <source>
        <dbReference type="ARBA" id="ARBA00022741"/>
    </source>
</evidence>
<keyword evidence="5 7" id="KW-0547">Nucleotide-binding</keyword>
<dbReference type="PANTHER" id="PTHR30457:SF12">
    <property type="entry name" value="5'_3'-NUCLEOTIDASE SURE"/>
    <property type="match status" value="1"/>
</dbReference>
<feature type="binding site" evidence="7">
    <location>
        <position position="97"/>
    </location>
    <ligand>
        <name>a divalent metal cation</name>
        <dbReference type="ChEBI" id="CHEBI:60240"/>
    </ligand>
</feature>
<dbReference type="GO" id="GO:0004309">
    <property type="term" value="F:exopolyphosphatase activity"/>
    <property type="evidence" value="ECO:0007669"/>
    <property type="project" value="TreeGrafter"/>
</dbReference>
<sequence length="248" mass="27056">MKILVTNDDGILSPGLLALARAALDFGEVRVVAPEWEMSASGHAITIARPLRMRPTRLLDLDLPYLEAFRVDGTPADCVALGVYDWGGADLVLSGINLGSNLGHEIWHSGTVAAAKQAFLFGIPAAAFSVPLNGEEPDFSRLVPWVKRVIAALLEGPWPFLVNVNLPHQPKGILWTRQSVRRYEGQVVAAQDPMGRDGYWFAAHPLGEAEEGTDRWAVAQGFVSLTPLRLDLTDEAWISGFAPKRAER</sequence>
<accession>K7R219</accession>
<dbReference type="RefSeq" id="WP_015065327.1">
    <property type="nucleotide sequence ID" value="NC_019387.1"/>
</dbReference>
<dbReference type="OrthoDB" id="9780815at2"/>
<evidence type="ECO:0000256" key="2">
    <source>
        <dbReference type="ARBA" id="ARBA00011062"/>
    </source>
</evidence>
<organism evidence="9 10">
    <name type="scientific">Thermus oshimai JL-2</name>
    <dbReference type="NCBI Taxonomy" id="751945"/>
    <lineage>
        <taxon>Bacteria</taxon>
        <taxon>Thermotogati</taxon>
        <taxon>Deinococcota</taxon>
        <taxon>Deinococci</taxon>
        <taxon>Thermales</taxon>
        <taxon>Thermaceae</taxon>
        <taxon>Thermus</taxon>
    </lineage>
</organism>
<dbReference type="SUPFAM" id="SSF64167">
    <property type="entry name" value="SurE-like"/>
    <property type="match status" value="1"/>
</dbReference>
<evidence type="ECO:0000256" key="3">
    <source>
        <dbReference type="ARBA" id="ARBA00022490"/>
    </source>
</evidence>
<feature type="binding site" evidence="7">
    <location>
        <position position="8"/>
    </location>
    <ligand>
        <name>a divalent metal cation</name>
        <dbReference type="ChEBI" id="CHEBI:60240"/>
    </ligand>
</feature>